<accession>A0A4Z2HG81</accession>
<dbReference type="Proteomes" id="UP000314294">
    <property type="component" value="Unassembled WGS sequence"/>
</dbReference>
<sequence>MFDEFQTRFSINDNVYVFYTRRYEPEEKSQVPFCVVNVSQPSSGTSHRSDITSVRPGFAEVRRRERHVQFVTSPAP</sequence>
<keyword evidence="2" id="KW-1185">Reference proteome</keyword>
<organism evidence="1 2">
    <name type="scientific">Liparis tanakae</name>
    <name type="common">Tanaka's snailfish</name>
    <dbReference type="NCBI Taxonomy" id="230148"/>
    <lineage>
        <taxon>Eukaryota</taxon>
        <taxon>Metazoa</taxon>
        <taxon>Chordata</taxon>
        <taxon>Craniata</taxon>
        <taxon>Vertebrata</taxon>
        <taxon>Euteleostomi</taxon>
        <taxon>Actinopterygii</taxon>
        <taxon>Neopterygii</taxon>
        <taxon>Teleostei</taxon>
        <taxon>Neoteleostei</taxon>
        <taxon>Acanthomorphata</taxon>
        <taxon>Eupercaria</taxon>
        <taxon>Perciformes</taxon>
        <taxon>Cottioidei</taxon>
        <taxon>Cottales</taxon>
        <taxon>Liparidae</taxon>
        <taxon>Liparis</taxon>
    </lineage>
</organism>
<comment type="caution">
    <text evidence="1">The sequence shown here is derived from an EMBL/GenBank/DDBJ whole genome shotgun (WGS) entry which is preliminary data.</text>
</comment>
<dbReference type="EMBL" id="SRLO01000249">
    <property type="protein sequence ID" value="TNN64611.1"/>
    <property type="molecule type" value="Genomic_DNA"/>
</dbReference>
<evidence type="ECO:0000313" key="2">
    <source>
        <dbReference type="Proteomes" id="UP000314294"/>
    </source>
</evidence>
<dbReference type="AlphaFoldDB" id="A0A4Z2HG81"/>
<evidence type="ECO:0000313" key="1">
    <source>
        <dbReference type="EMBL" id="TNN64611.1"/>
    </source>
</evidence>
<reference evidence="1 2" key="1">
    <citation type="submission" date="2019-03" db="EMBL/GenBank/DDBJ databases">
        <title>First draft genome of Liparis tanakae, snailfish: a comprehensive survey of snailfish specific genes.</title>
        <authorList>
            <person name="Kim W."/>
            <person name="Song I."/>
            <person name="Jeong J.-H."/>
            <person name="Kim D."/>
            <person name="Kim S."/>
            <person name="Ryu S."/>
            <person name="Song J.Y."/>
            <person name="Lee S.K."/>
        </authorList>
    </citation>
    <scope>NUCLEOTIDE SEQUENCE [LARGE SCALE GENOMIC DNA]</scope>
    <source>
        <tissue evidence="1">Muscle</tissue>
    </source>
</reference>
<protein>
    <submittedName>
        <fullName evidence="1">Uncharacterized protein</fullName>
    </submittedName>
</protein>
<name>A0A4Z2HG81_9TELE</name>
<proteinExistence type="predicted"/>
<gene>
    <name evidence="1" type="ORF">EYF80_025120</name>
</gene>